<dbReference type="RefSeq" id="WP_099521278.1">
    <property type="nucleotide sequence ID" value="NZ_CP016808.1"/>
</dbReference>
<comment type="subcellular location">
    <subcellularLocation>
        <location evidence="1">Cell membrane</location>
        <topology evidence="1">Peripheral membrane protein</topology>
    </subcellularLocation>
</comment>
<dbReference type="GO" id="GO:0005524">
    <property type="term" value="F:ATP binding"/>
    <property type="evidence" value="ECO:0007669"/>
    <property type="project" value="UniProtKB-KW"/>
</dbReference>
<dbReference type="InterPro" id="IPR017871">
    <property type="entry name" value="ABC_transporter-like_CS"/>
</dbReference>
<dbReference type="InterPro" id="IPR027417">
    <property type="entry name" value="P-loop_NTPase"/>
</dbReference>
<dbReference type="PROSITE" id="PS00211">
    <property type="entry name" value="ABC_TRANSPORTER_1"/>
    <property type="match status" value="1"/>
</dbReference>
<evidence type="ECO:0000256" key="9">
    <source>
        <dbReference type="ARBA" id="ARBA00023136"/>
    </source>
</evidence>
<dbReference type="PANTHER" id="PTHR43297:SF14">
    <property type="entry name" value="ATPASE AAA-TYPE CORE DOMAIN-CONTAINING PROTEIN"/>
    <property type="match status" value="1"/>
</dbReference>
<dbReference type="EMBL" id="CP016808">
    <property type="protein sequence ID" value="ANY70354.1"/>
    <property type="molecule type" value="Genomic_DNA"/>
</dbReference>
<comment type="similarity">
    <text evidence="2">Belongs to the ABC transporter superfamily.</text>
</comment>
<keyword evidence="3" id="KW-0813">Transport</keyword>
<evidence type="ECO:0000256" key="8">
    <source>
        <dbReference type="ARBA" id="ARBA00022967"/>
    </source>
</evidence>
<evidence type="ECO:0000256" key="5">
    <source>
        <dbReference type="ARBA" id="ARBA00022519"/>
    </source>
</evidence>
<keyword evidence="6" id="KW-0547">Nucleotide-binding</keyword>
<dbReference type="AlphaFoldDB" id="A0A1B2DRL2"/>
<dbReference type="PANTHER" id="PTHR43297">
    <property type="entry name" value="OLIGOPEPTIDE TRANSPORT ATP-BINDING PROTEIN APPD"/>
    <property type="match status" value="1"/>
</dbReference>
<keyword evidence="9" id="KW-0472">Membrane</keyword>
<feature type="domain" description="ABC transporter" evidence="10">
    <location>
        <begin position="22"/>
        <end position="257"/>
    </location>
</feature>
<evidence type="ECO:0000256" key="6">
    <source>
        <dbReference type="ARBA" id="ARBA00022741"/>
    </source>
</evidence>
<dbReference type="GO" id="GO:0005886">
    <property type="term" value="C:plasma membrane"/>
    <property type="evidence" value="ECO:0007669"/>
    <property type="project" value="UniProtKB-SubCell"/>
</dbReference>
<protein>
    <submittedName>
        <fullName evidence="11">Peptide ABC transporter</fullName>
    </submittedName>
</protein>
<evidence type="ECO:0000256" key="7">
    <source>
        <dbReference type="ARBA" id="ARBA00022840"/>
    </source>
</evidence>
<dbReference type="SMART" id="SM00382">
    <property type="entry name" value="AAA"/>
    <property type="match status" value="1"/>
</dbReference>
<evidence type="ECO:0000313" key="11">
    <source>
        <dbReference type="EMBL" id="ANY70354.1"/>
    </source>
</evidence>
<dbReference type="GO" id="GO:0016887">
    <property type="term" value="F:ATP hydrolysis activity"/>
    <property type="evidence" value="ECO:0007669"/>
    <property type="project" value="InterPro"/>
</dbReference>
<keyword evidence="7" id="KW-0067">ATP-binding</keyword>
<keyword evidence="8" id="KW-1278">Translocase</keyword>
<dbReference type="InterPro" id="IPR003439">
    <property type="entry name" value="ABC_transporter-like_ATP-bd"/>
</dbReference>
<dbReference type="InterPro" id="IPR003593">
    <property type="entry name" value="AAA+_ATPase"/>
</dbReference>
<sequence>MAANRTNINNSANLHDTPLLCVQNIEISRQEAGKWLPIIQNVSLELHAGEMAALVGPSGCGKSMTAHALVGLLETGLRLTGGHIFYKGNDISRYNERRLQQLRREEIALLIQHSLSGLDPIRTVRRQMVETLKRQAKHSRKEMEAYLGTLLERIGFADPAAILDAYPFELSGGMRQRVLLAMMLSTEPTLFIADEPTTALDALNRDRVLALLKQLQADFGLTVLLISHDEQSVRKFADRVITMQPGGMASVQAKGSVL</sequence>
<evidence type="ECO:0000256" key="4">
    <source>
        <dbReference type="ARBA" id="ARBA00022475"/>
    </source>
</evidence>
<evidence type="ECO:0000259" key="10">
    <source>
        <dbReference type="PROSITE" id="PS50893"/>
    </source>
</evidence>
<evidence type="ECO:0000256" key="2">
    <source>
        <dbReference type="ARBA" id="ARBA00005417"/>
    </source>
</evidence>
<dbReference type="Gene3D" id="3.40.50.300">
    <property type="entry name" value="P-loop containing nucleotide triphosphate hydrolases"/>
    <property type="match status" value="1"/>
</dbReference>
<keyword evidence="4" id="KW-1003">Cell membrane</keyword>
<evidence type="ECO:0000256" key="3">
    <source>
        <dbReference type="ARBA" id="ARBA00022448"/>
    </source>
</evidence>
<proteinExistence type="inferred from homology"/>
<organism evidence="11">
    <name type="scientific">Paenibacillus sp. BIHB 4019</name>
    <dbReference type="NCBI Taxonomy" id="1870819"/>
    <lineage>
        <taxon>Bacteria</taxon>
        <taxon>Bacillati</taxon>
        <taxon>Bacillota</taxon>
        <taxon>Bacilli</taxon>
        <taxon>Bacillales</taxon>
        <taxon>Paenibacillaceae</taxon>
        <taxon>Paenibacillus</taxon>
    </lineage>
</organism>
<dbReference type="PROSITE" id="PS50893">
    <property type="entry name" value="ABC_TRANSPORTER_2"/>
    <property type="match status" value="1"/>
</dbReference>
<dbReference type="SUPFAM" id="SSF52540">
    <property type="entry name" value="P-loop containing nucleoside triphosphate hydrolases"/>
    <property type="match status" value="1"/>
</dbReference>
<accession>A0A1B2DRL2</accession>
<name>A0A1B2DRL2_9BACL</name>
<reference evidence="11" key="1">
    <citation type="submission" date="2016-08" db="EMBL/GenBank/DDBJ databases">
        <title>Complete Genome Seqeunce of Paenibacillus sp. BIHB 4019 from tea rhizoplane.</title>
        <authorList>
            <person name="Thakur R."/>
            <person name="Swarnkar M.K."/>
            <person name="Gulati A."/>
        </authorList>
    </citation>
    <scope>NUCLEOTIDE SEQUENCE [LARGE SCALE GENOMIC DNA]</scope>
    <source>
        <strain evidence="11">BIHB4019</strain>
    </source>
</reference>
<dbReference type="InterPro" id="IPR050388">
    <property type="entry name" value="ABC_Ni/Peptide_Import"/>
</dbReference>
<gene>
    <name evidence="11" type="ORF">BBD42_30545</name>
</gene>
<evidence type="ECO:0000256" key="1">
    <source>
        <dbReference type="ARBA" id="ARBA00004202"/>
    </source>
</evidence>
<keyword evidence="5" id="KW-0997">Cell inner membrane</keyword>
<dbReference type="Pfam" id="PF00005">
    <property type="entry name" value="ABC_tran"/>
    <property type="match status" value="1"/>
</dbReference>
<dbReference type="CDD" id="cd03257">
    <property type="entry name" value="ABC_NikE_OppD_transporters"/>
    <property type="match status" value="1"/>
</dbReference>